<keyword evidence="1" id="KW-0812">Transmembrane</keyword>
<gene>
    <name evidence="3" type="ORF">X560_1408</name>
</gene>
<protein>
    <submittedName>
        <fullName evidence="3">Acid phosphatase/vanadium-dependent haloperoxidase family protein</fullName>
    </submittedName>
</protein>
<feature type="transmembrane region" description="Helical" evidence="1">
    <location>
        <begin position="191"/>
        <end position="212"/>
    </location>
</feature>
<proteinExistence type="predicted"/>
<dbReference type="Gene3D" id="1.20.144.10">
    <property type="entry name" value="Phosphatidic acid phosphatase type 2/haloperoxidase"/>
    <property type="match status" value="1"/>
</dbReference>
<evidence type="ECO:0000259" key="2">
    <source>
        <dbReference type="SMART" id="SM00014"/>
    </source>
</evidence>
<comment type="caution">
    <text evidence="3">The sequence shown here is derived from an EMBL/GenBank/DDBJ whole genome shotgun (WGS) entry which is preliminary data.</text>
</comment>
<organism evidence="3 4">
    <name type="scientific">Listeria fleischmannii 1991</name>
    <dbReference type="NCBI Taxonomy" id="1430899"/>
    <lineage>
        <taxon>Bacteria</taxon>
        <taxon>Bacillati</taxon>
        <taxon>Bacillota</taxon>
        <taxon>Bacilli</taxon>
        <taxon>Bacillales</taxon>
        <taxon>Listeriaceae</taxon>
        <taxon>Listeria</taxon>
    </lineage>
</organism>
<dbReference type="Proteomes" id="UP000052258">
    <property type="component" value="Unassembled WGS sequence"/>
</dbReference>
<accession>A0A0J8GER6</accession>
<dbReference type="PATRIC" id="fig|1430899.3.peg.1609"/>
<dbReference type="AlphaFoldDB" id="A0A0J8GER6"/>
<reference evidence="3 4" key="1">
    <citation type="journal article" date="2015" name="Genome Biol. Evol.">
        <title>Comparative Genomics of Listeria Sensu Lato: Genus-Wide Differences in Evolutionary Dynamics and the Progressive Gain of Complex, Potentially Pathogenicity-Related Traits through Lateral Gene Transfer.</title>
        <authorList>
            <person name="Chiara M."/>
            <person name="Caruso M."/>
            <person name="D'Erchia A.M."/>
            <person name="Manzari C."/>
            <person name="Fraccalvieri R."/>
            <person name="Goffredo E."/>
            <person name="Latorre L."/>
            <person name="Miccolupo A."/>
            <person name="Padalino I."/>
            <person name="Santagada G."/>
            <person name="Chiocco D."/>
            <person name="Pesole G."/>
            <person name="Horner D.S."/>
            <person name="Parisi A."/>
        </authorList>
    </citation>
    <scope>NUCLEOTIDE SEQUENCE [LARGE SCALE GENOMIC DNA]</scope>
    <source>
        <strain evidence="3 4">1991</strain>
    </source>
</reference>
<name>A0A0J8GER6_9LIST</name>
<dbReference type="GO" id="GO:0004601">
    <property type="term" value="F:peroxidase activity"/>
    <property type="evidence" value="ECO:0007669"/>
    <property type="project" value="UniProtKB-KW"/>
</dbReference>
<dbReference type="SMART" id="SM00014">
    <property type="entry name" value="acidPPc"/>
    <property type="match status" value="1"/>
</dbReference>
<dbReference type="PANTHER" id="PTHR14969">
    <property type="entry name" value="SPHINGOSINE-1-PHOSPHATE PHOSPHOHYDROLASE"/>
    <property type="match status" value="1"/>
</dbReference>
<dbReference type="RefSeq" id="WP_007472422.1">
    <property type="nucleotide sequence ID" value="NZ_KQ130615.1"/>
</dbReference>
<sequence>MNTNRKKALPLLVIGGFALLLFLIELISVASEQRWVAKFDLMWIERIRDGHITPSTTRMVEFLTHFGSAEYIIVMTIIVVLVLFILRKFVVGLWFGGTVLLCGVVLNLVFKHTVERARPNAANWLISETGYSYPSGHATATSVFYGLAALFLIFTVRQMWLKIVVGVVGLFIICYIMYSRVYLGVHFPTDVFGGFLFGMASIFLSTGVYFLVRKPLHDLLKKWRINDKSITE</sequence>
<dbReference type="Pfam" id="PF01569">
    <property type="entry name" value="PAP2"/>
    <property type="match status" value="1"/>
</dbReference>
<keyword evidence="1" id="KW-1133">Transmembrane helix</keyword>
<feature type="transmembrane region" description="Helical" evidence="1">
    <location>
        <begin position="93"/>
        <end position="110"/>
    </location>
</feature>
<evidence type="ECO:0000313" key="4">
    <source>
        <dbReference type="Proteomes" id="UP000052258"/>
    </source>
</evidence>
<feature type="domain" description="Phosphatidic acid phosphatase type 2/haloperoxidase" evidence="2">
    <location>
        <begin position="95"/>
        <end position="206"/>
    </location>
</feature>
<dbReference type="InterPro" id="IPR000326">
    <property type="entry name" value="PAP2/HPO"/>
</dbReference>
<keyword evidence="1" id="KW-0472">Membrane</keyword>
<dbReference type="SUPFAM" id="SSF48317">
    <property type="entry name" value="Acid phosphatase/Vanadium-dependent haloperoxidase"/>
    <property type="match status" value="1"/>
</dbReference>
<dbReference type="PANTHER" id="PTHR14969:SF13">
    <property type="entry name" value="AT30094P"/>
    <property type="match status" value="1"/>
</dbReference>
<dbReference type="InterPro" id="IPR036938">
    <property type="entry name" value="PAP2/HPO_sf"/>
</dbReference>
<evidence type="ECO:0000313" key="3">
    <source>
        <dbReference type="EMBL" id="KMT59469.1"/>
    </source>
</evidence>
<feature type="transmembrane region" description="Helical" evidence="1">
    <location>
        <begin position="130"/>
        <end position="153"/>
    </location>
</feature>
<keyword evidence="4" id="KW-1185">Reference proteome</keyword>
<dbReference type="EMBL" id="AZHO01000019">
    <property type="protein sequence ID" value="KMT59469.1"/>
    <property type="molecule type" value="Genomic_DNA"/>
</dbReference>
<feature type="transmembrane region" description="Helical" evidence="1">
    <location>
        <begin position="68"/>
        <end position="86"/>
    </location>
</feature>
<keyword evidence="3" id="KW-0560">Oxidoreductase</keyword>
<evidence type="ECO:0000256" key="1">
    <source>
        <dbReference type="SAM" id="Phobius"/>
    </source>
</evidence>
<dbReference type="CDD" id="cd03392">
    <property type="entry name" value="PAP2_like_2"/>
    <property type="match status" value="1"/>
</dbReference>
<feature type="transmembrane region" description="Helical" evidence="1">
    <location>
        <begin position="160"/>
        <end position="179"/>
    </location>
</feature>
<dbReference type="OrthoDB" id="9789113at2"/>
<keyword evidence="3" id="KW-0575">Peroxidase</keyword>